<sequence>VKDAKAVHYGPMAVPMFLIIISSMSMLPALESDSCHHSGPTHPGLQLLDLLLASFQGQLLSLIQAELQVLHCLVQVLLHPLQVGTGVLLLLQLFCHHGRLESKGTLLNFSLQQVCSALHHGHLLLQVLLCPESIVQVYLGIL</sequence>
<name>A0A8B9QD86_APTOW</name>
<dbReference type="AlphaFoldDB" id="A0A8B9QD86"/>
<reference evidence="2" key="2">
    <citation type="submission" date="2025-09" db="UniProtKB">
        <authorList>
            <consortium name="Ensembl"/>
        </authorList>
    </citation>
    <scope>IDENTIFICATION</scope>
</reference>
<dbReference type="Proteomes" id="UP000694424">
    <property type="component" value="Unplaced"/>
</dbReference>
<feature type="transmembrane region" description="Helical" evidence="1">
    <location>
        <begin position="12"/>
        <end position="30"/>
    </location>
</feature>
<reference evidence="2" key="1">
    <citation type="submission" date="2025-08" db="UniProtKB">
        <authorList>
            <consortium name="Ensembl"/>
        </authorList>
    </citation>
    <scope>IDENTIFICATION</scope>
</reference>
<accession>A0A8B9QD86</accession>
<keyword evidence="1" id="KW-1133">Transmembrane helix</keyword>
<evidence type="ECO:0000313" key="3">
    <source>
        <dbReference type="Proteomes" id="UP000694424"/>
    </source>
</evidence>
<evidence type="ECO:0000256" key="1">
    <source>
        <dbReference type="SAM" id="Phobius"/>
    </source>
</evidence>
<keyword evidence="1" id="KW-0812">Transmembrane</keyword>
<protein>
    <submittedName>
        <fullName evidence="2">Uncharacterized protein</fullName>
    </submittedName>
</protein>
<organism evidence="2 3">
    <name type="scientific">Apteryx owenii</name>
    <name type="common">Little spotted kiwi</name>
    <dbReference type="NCBI Taxonomy" id="8824"/>
    <lineage>
        <taxon>Eukaryota</taxon>
        <taxon>Metazoa</taxon>
        <taxon>Chordata</taxon>
        <taxon>Craniata</taxon>
        <taxon>Vertebrata</taxon>
        <taxon>Euteleostomi</taxon>
        <taxon>Archelosauria</taxon>
        <taxon>Archosauria</taxon>
        <taxon>Dinosauria</taxon>
        <taxon>Saurischia</taxon>
        <taxon>Theropoda</taxon>
        <taxon>Coelurosauria</taxon>
        <taxon>Aves</taxon>
        <taxon>Palaeognathae</taxon>
        <taxon>Apterygiformes</taxon>
        <taxon>Apterygidae</taxon>
        <taxon>Apteryx</taxon>
    </lineage>
</organism>
<evidence type="ECO:0000313" key="2">
    <source>
        <dbReference type="Ensembl" id="ENSAOWP00000024235.1"/>
    </source>
</evidence>
<proteinExistence type="predicted"/>
<dbReference type="Ensembl" id="ENSAOWT00000027439.1">
    <property type="protein sequence ID" value="ENSAOWP00000024235.1"/>
    <property type="gene ID" value="ENSAOWG00000016356.1"/>
</dbReference>
<keyword evidence="1" id="KW-0472">Membrane</keyword>
<keyword evidence="3" id="KW-1185">Reference proteome</keyword>